<reference evidence="1" key="1">
    <citation type="journal article" date="2018" name="Genome Biol.">
        <title>SKESA: strategic k-mer extension for scrupulous assemblies.</title>
        <authorList>
            <person name="Souvorov A."/>
            <person name="Agarwala R."/>
            <person name="Lipman D.J."/>
        </authorList>
    </citation>
    <scope>NUCLEOTIDE SEQUENCE</scope>
    <source>
        <strain evidence="1">MA.GW_S00744-09</strain>
    </source>
</reference>
<name>A0A743U3R9_SALER</name>
<proteinExistence type="predicted"/>
<organism evidence="1">
    <name type="scientific">Salmonella enterica</name>
    <name type="common">Salmonella choleraesuis</name>
    <dbReference type="NCBI Taxonomy" id="28901"/>
    <lineage>
        <taxon>Bacteria</taxon>
        <taxon>Pseudomonadati</taxon>
        <taxon>Pseudomonadota</taxon>
        <taxon>Gammaproteobacteria</taxon>
        <taxon>Enterobacterales</taxon>
        <taxon>Enterobacteriaceae</taxon>
        <taxon>Salmonella</taxon>
    </lineage>
</organism>
<accession>A0A743U3R9</accession>
<sequence>MDLHDPKRIATGRGRQNWRAFRPIAHLHENYYTKRAGVAGIRARGNNSITNICSRQDRCFQTFVWPFFAGS</sequence>
<gene>
    <name evidence="1" type="ORF">G9E81_003145</name>
</gene>
<dbReference type="AlphaFoldDB" id="A0A743U3R9"/>
<reference evidence="1" key="2">
    <citation type="submission" date="2020-02" db="EMBL/GenBank/DDBJ databases">
        <authorList>
            <consortium name="NCBI Pathogen Detection Project"/>
        </authorList>
    </citation>
    <scope>NUCLEOTIDE SEQUENCE</scope>
    <source>
        <strain evidence="1">MA.GW_S00744-09</strain>
    </source>
</reference>
<evidence type="ECO:0000313" key="1">
    <source>
        <dbReference type="EMBL" id="HAF2210468.1"/>
    </source>
</evidence>
<protein>
    <submittedName>
        <fullName evidence="1">Uncharacterized protein</fullName>
    </submittedName>
</protein>
<dbReference type="EMBL" id="DAAUNW010000008">
    <property type="protein sequence ID" value="HAF2210468.1"/>
    <property type="molecule type" value="Genomic_DNA"/>
</dbReference>
<comment type="caution">
    <text evidence="1">The sequence shown here is derived from an EMBL/GenBank/DDBJ whole genome shotgun (WGS) entry which is preliminary data.</text>
</comment>